<dbReference type="Proteomes" id="UP000000663">
    <property type="component" value="Chromosome"/>
</dbReference>
<dbReference type="AlphaFoldDB" id="Q0W3Z0"/>
<organism evidence="1 2">
    <name type="scientific">Methanocella arvoryzae (strain DSM 22066 / NBRC 105507 / MRE50)</name>
    <dbReference type="NCBI Taxonomy" id="351160"/>
    <lineage>
        <taxon>Archaea</taxon>
        <taxon>Methanobacteriati</taxon>
        <taxon>Methanobacteriota</taxon>
        <taxon>Stenosarchaea group</taxon>
        <taxon>Methanomicrobia</taxon>
        <taxon>Methanocellales</taxon>
        <taxon>Methanocellaceae</taxon>
        <taxon>Methanocella</taxon>
    </lineage>
</organism>
<sequence length="233" mass="25613">MIGEIDEALLDTLRKAEVLPGEKITAGLSGTPEDRSLALAGRGLIVEEQGIGNSRTIKKEQVADMFDCDGSRKEFALSQAPVKPLLSVESPPGSPRNEPADYTVDYVRGTVTFRAPPEKAKDGLIVRYNIARATGEVILLKLKLEYAFYATASDAAERNRILLATIDTLYREKEALIKAGIEELRIRKACQLQDSEGRYTDTSVLECDAWTTRRIELPPGTAMGKIEVSQSKK</sequence>
<gene>
    <name evidence="1" type="ORF">RCIX1680</name>
</gene>
<protein>
    <submittedName>
        <fullName evidence="1">Uncharacterized protein</fullName>
    </submittedName>
</protein>
<accession>Q0W3Z0</accession>
<dbReference type="RefSeq" id="WP_012035660.1">
    <property type="nucleotide sequence ID" value="NC_009464.1"/>
</dbReference>
<evidence type="ECO:0000313" key="2">
    <source>
        <dbReference type="Proteomes" id="UP000000663"/>
    </source>
</evidence>
<evidence type="ECO:0000313" key="1">
    <source>
        <dbReference type="EMBL" id="CAJ36903.1"/>
    </source>
</evidence>
<reference evidence="1 2" key="1">
    <citation type="journal article" date="2006" name="Science">
        <title>Genome of rice cluster I archaea -- the key methane producers in the rice rhizosphere.</title>
        <authorList>
            <person name="Erkel C."/>
            <person name="Kube M."/>
            <person name="Reinhardt R."/>
            <person name="Liesack W."/>
        </authorList>
    </citation>
    <scope>NUCLEOTIDE SEQUENCE [LARGE SCALE GENOMIC DNA]</scope>
    <source>
        <strain evidence="2">DSM 22066 / NBRC 105507 / MRE50</strain>
    </source>
</reference>
<dbReference type="EMBL" id="AM114193">
    <property type="protein sequence ID" value="CAJ36903.1"/>
    <property type="molecule type" value="Genomic_DNA"/>
</dbReference>
<dbReference type="STRING" id="351160.RCIX1680"/>
<name>Q0W3Z0_METAR</name>
<dbReference type="GeneID" id="5143633"/>
<keyword evidence="2" id="KW-1185">Reference proteome</keyword>
<dbReference type="eggNOG" id="arCOG12570">
    <property type="taxonomic scope" value="Archaea"/>
</dbReference>
<proteinExistence type="predicted"/>
<dbReference type="KEGG" id="rci:RCIX1680"/>